<gene>
    <name evidence="5" type="ORF">M9Y10_016614</name>
</gene>
<dbReference type="InterPro" id="IPR006652">
    <property type="entry name" value="Kelch_1"/>
</dbReference>
<proteinExistence type="predicted"/>
<dbReference type="PANTHER" id="PTHR46093:SF18">
    <property type="entry name" value="FIBRONECTIN TYPE-III DOMAIN-CONTAINING PROTEIN"/>
    <property type="match status" value="1"/>
</dbReference>
<dbReference type="Gene3D" id="1.20.900.10">
    <property type="entry name" value="Dbl homology (DH) domain"/>
    <property type="match status" value="1"/>
</dbReference>
<dbReference type="InterPro" id="IPR035899">
    <property type="entry name" value="DBL_dom_sf"/>
</dbReference>
<accession>A0ABR2HXG1</accession>
<keyword evidence="2" id="KW-0677">Repeat</keyword>
<protein>
    <submittedName>
        <fullName evidence="5">Leucine-zipper-like transcriptional regulator 1</fullName>
    </submittedName>
</protein>
<dbReference type="InterPro" id="IPR015915">
    <property type="entry name" value="Kelch-typ_b-propeller"/>
</dbReference>
<name>A0ABR2HXG1_9EUKA</name>
<dbReference type="PANTHER" id="PTHR46093">
    <property type="entry name" value="ACYL-COA-BINDING DOMAIN-CONTAINING PROTEIN 5"/>
    <property type="match status" value="1"/>
</dbReference>
<organism evidence="5 6">
    <name type="scientific">Tritrichomonas musculus</name>
    <dbReference type="NCBI Taxonomy" id="1915356"/>
    <lineage>
        <taxon>Eukaryota</taxon>
        <taxon>Metamonada</taxon>
        <taxon>Parabasalia</taxon>
        <taxon>Tritrichomonadida</taxon>
        <taxon>Tritrichomonadidae</taxon>
        <taxon>Tritrichomonas</taxon>
    </lineage>
</organism>
<sequence length="993" mass="114838">MSEFIVICNQSLENIFKKIESKNITTSYLLDSLNLQNCVLFIVTPSYQLLLKPDQNIIEDYPDLIQNAPLRPHAKPKYYILIKDATKKYEEISIFIYLRFNYSTPLVAFPVSFNFNEIDDSDSLFNLFKRHLTFQYKSLEFYVNNNQKLTECSIIELVDLLRYNYLTCHIKLLENSSFLKQIVERTSLIKKFFEAEFQFITSISQLVFFWQPAMIKEQLIDKEDANYFFSSYNSTVTAHNMFLVEYQQKMVAENENIIDIFCDFNIFFEQSEYLFRNYSAFDCFFKNKCKYFDFGQKIENILKMSNDKTREPFFHLFFLPISRLNDFYDFLLKIKPLTPSYYIDNAYIEEALSVCKNYITKVKGFLVVKPTLLNEIVEIQDRIINRNQFDILSPSRSLLSAFKGKFDHGLSNQGYLYIFNDLIFLTKVDRKGEKGRFIEHCNKFLFLTEGKTIYICKNDHEFIKFTFLDSNNFNFAIQQISDQKTLYYSKANVLDKIFLWECVDSTFSFSLTACSCGAIVNNYMYVIGGYNGQKFANHVSVYDIKNNLFKTIYNPLPGRKFHSISEINGIIFIFGGIGSDSHTILGDFISLDTNSADTSMQKRNATNMPCPRYGHTLVSANESQLCLFGGIDRNKKFLGDLQICTCLSNNIYFMWKQVNLSHSPCPRAFHSAVTMNGRYMIIYGGILDRRVLDDVHIFDIGTKKWLTPVLKGDLIVPRHSHKAIMYENWMIVIGGQSADANEYLSPFGIRFEINEEEKIEGTIVNFTSGGNDRPNLSNFSIGLYDQKLIIIGGYDKTPDNNSKGIFRVPLPKAVLSTARIQVKGKPNKQLKLRKPNNIKKSQPKYLAKELCNELQEKQNKTPFLQSIDVNDNKETINNINDNDNNIVKTFDSLNSIELDLPLDFSKITPKQVPCSYSKPFILFDSLLPIISGTNKKGLSTYPKDEEKVISTMQNSPEKKRDDLILPQNQTNAVQNESWKLTLPPKLDSDDDSI</sequence>
<reference evidence="5 6" key="1">
    <citation type="submission" date="2024-04" db="EMBL/GenBank/DDBJ databases">
        <title>Tritrichomonas musculus Genome.</title>
        <authorList>
            <person name="Alves-Ferreira E."/>
            <person name="Grigg M."/>
            <person name="Lorenzi H."/>
            <person name="Galac M."/>
        </authorList>
    </citation>
    <scope>NUCLEOTIDE SEQUENCE [LARGE SCALE GENOMIC DNA]</scope>
    <source>
        <strain evidence="5 6">EAF2021</strain>
    </source>
</reference>
<dbReference type="Gene3D" id="2.120.10.80">
    <property type="entry name" value="Kelch-type beta propeller"/>
    <property type="match status" value="2"/>
</dbReference>
<keyword evidence="6" id="KW-1185">Reference proteome</keyword>
<evidence type="ECO:0000256" key="3">
    <source>
        <dbReference type="SAM" id="MobiDB-lite"/>
    </source>
</evidence>
<feature type="region of interest" description="Disordered" evidence="3">
    <location>
        <begin position="952"/>
        <end position="993"/>
    </location>
</feature>
<dbReference type="SUPFAM" id="SSF48065">
    <property type="entry name" value="DBL homology domain (DH-domain)"/>
    <property type="match status" value="1"/>
</dbReference>
<dbReference type="Pfam" id="PF24681">
    <property type="entry name" value="Kelch_KLHDC2_KLHL20_DRC7"/>
    <property type="match status" value="1"/>
</dbReference>
<evidence type="ECO:0000259" key="4">
    <source>
        <dbReference type="PROSITE" id="PS50010"/>
    </source>
</evidence>
<evidence type="ECO:0000313" key="5">
    <source>
        <dbReference type="EMBL" id="KAK8854063.1"/>
    </source>
</evidence>
<feature type="domain" description="DH" evidence="4">
    <location>
        <begin position="184"/>
        <end position="365"/>
    </location>
</feature>
<dbReference type="SUPFAM" id="SSF117281">
    <property type="entry name" value="Kelch motif"/>
    <property type="match status" value="1"/>
</dbReference>
<evidence type="ECO:0000256" key="2">
    <source>
        <dbReference type="ARBA" id="ARBA00022737"/>
    </source>
</evidence>
<dbReference type="Pfam" id="PF01344">
    <property type="entry name" value="Kelch_1"/>
    <property type="match status" value="1"/>
</dbReference>
<feature type="compositionally biased region" description="Polar residues" evidence="3">
    <location>
        <begin position="966"/>
        <end position="978"/>
    </location>
</feature>
<dbReference type="InterPro" id="IPR000219">
    <property type="entry name" value="DH_dom"/>
</dbReference>
<dbReference type="Proteomes" id="UP001470230">
    <property type="component" value="Unassembled WGS sequence"/>
</dbReference>
<keyword evidence="1" id="KW-0880">Kelch repeat</keyword>
<comment type="caution">
    <text evidence="5">The sequence shown here is derived from an EMBL/GenBank/DDBJ whole genome shotgun (WGS) entry which is preliminary data.</text>
</comment>
<dbReference type="PROSITE" id="PS50010">
    <property type="entry name" value="DH_2"/>
    <property type="match status" value="1"/>
</dbReference>
<evidence type="ECO:0000256" key="1">
    <source>
        <dbReference type="ARBA" id="ARBA00022441"/>
    </source>
</evidence>
<evidence type="ECO:0000313" key="6">
    <source>
        <dbReference type="Proteomes" id="UP001470230"/>
    </source>
</evidence>
<dbReference type="EMBL" id="JAPFFF010000021">
    <property type="protein sequence ID" value="KAK8854063.1"/>
    <property type="molecule type" value="Genomic_DNA"/>
</dbReference>